<protein>
    <submittedName>
        <fullName evidence="1">Uncharacterized protein</fullName>
    </submittedName>
</protein>
<accession>A0A151WYI1</accession>
<dbReference type="AlphaFoldDB" id="A0A151WYI1"/>
<gene>
    <name evidence="1" type="ORF">ALC60_07670</name>
</gene>
<evidence type="ECO:0000313" key="1">
    <source>
        <dbReference type="EMBL" id="KYQ52944.1"/>
    </source>
</evidence>
<proteinExistence type="predicted"/>
<dbReference type="Proteomes" id="UP000075809">
    <property type="component" value="Unassembled WGS sequence"/>
</dbReference>
<reference evidence="1 2" key="1">
    <citation type="submission" date="2015-09" db="EMBL/GenBank/DDBJ databases">
        <title>Trachymyrmex zeteki WGS genome.</title>
        <authorList>
            <person name="Nygaard S."/>
            <person name="Hu H."/>
            <person name="Boomsma J."/>
            <person name="Zhang G."/>
        </authorList>
    </citation>
    <scope>NUCLEOTIDE SEQUENCE [LARGE SCALE GENOMIC DNA]</scope>
    <source>
        <strain evidence="1">Tzet28-1</strain>
        <tissue evidence="1">Whole body</tissue>
    </source>
</reference>
<name>A0A151WYI1_9HYME</name>
<sequence length="80" mass="8626">MIMANGESWSIYVLVPASCRLTARRTLPSFVTAVYRTVSCLGCDFTKTGLAQISGAPSESVFYAGEFVLTVTANQTRKPS</sequence>
<evidence type="ECO:0000313" key="2">
    <source>
        <dbReference type="Proteomes" id="UP000075809"/>
    </source>
</evidence>
<organism evidence="1 2">
    <name type="scientific">Mycetomoellerius zeteki</name>
    <dbReference type="NCBI Taxonomy" id="64791"/>
    <lineage>
        <taxon>Eukaryota</taxon>
        <taxon>Metazoa</taxon>
        <taxon>Ecdysozoa</taxon>
        <taxon>Arthropoda</taxon>
        <taxon>Hexapoda</taxon>
        <taxon>Insecta</taxon>
        <taxon>Pterygota</taxon>
        <taxon>Neoptera</taxon>
        <taxon>Endopterygota</taxon>
        <taxon>Hymenoptera</taxon>
        <taxon>Apocrita</taxon>
        <taxon>Aculeata</taxon>
        <taxon>Formicoidea</taxon>
        <taxon>Formicidae</taxon>
        <taxon>Myrmicinae</taxon>
        <taxon>Mycetomoellerius</taxon>
    </lineage>
</organism>
<keyword evidence="2" id="KW-1185">Reference proteome</keyword>
<dbReference type="EMBL" id="KQ982649">
    <property type="protein sequence ID" value="KYQ52944.1"/>
    <property type="molecule type" value="Genomic_DNA"/>
</dbReference>